<accession>A0A8E2FB53</accession>
<keyword evidence="4" id="KW-1185">Reference proteome</keyword>
<name>A0A8E2FB53_9PEZI</name>
<dbReference type="PANTHER" id="PTHR23028">
    <property type="entry name" value="ACETYLTRANSFERASE"/>
    <property type="match status" value="1"/>
</dbReference>
<keyword evidence="1" id="KW-0472">Membrane</keyword>
<dbReference type="InterPro" id="IPR002656">
    <property type="entry name" value="Acyl_transf_3_dom"/>
</dbReference>
<dbReference type="InterPro" id="IPR050879">
    <property type="entry name" value="Acyltransferase_3"/>
</dbReference>
<feature type="transmembrane region" description="Helical" evidence="1">
    <location>
        <begin position="396"/>
        <end position="418"/>
    </location>
</feature>
<feature type="transmembrane region" description="Helical" evidence="1">
    <location>
        <begin position="152"/>
        <end position="170"/>
    </location>
</feature>
<feature type="transmembrane region" description="Helical" evidence="1">
    <location>
        <begin position="65"/>
        <end position="88"/>
    </location>
</feature>
<dbReference type="Pfam" id="PF01757">
    <property type="entry name" value="Acyl_transf_3"/>
    <property type="match status" value="1"/>
</dbReference>
<evidence type="ECO:0000313" key="4">
    <source>
        <dbReference type="Proteomes" id="UP000250140"/>
    </source>
</evidence>
<feature type="transmembrane region" description="Helical" evidence="1">
    <location>
        <begin position="112"/>
        <end position="132"/>
    </location>
</feature>
<keyword evidence="1" id="KW-0812">Transmembrane</keyword>
<dbReference type="PANTHER" id="PTHR23028:SF134">
    <property type="entry name" value="PUTATIVE (AFU_ORTHOLOGUE AFUA_4G08520)-RELATED"/>
    <property type="match status" value="1"/>
</dbReference>
<feature type="transmembrane region" description="Helical" evidence="1">
    <location>
        <begin position="221"/>
        <end position="239"/>
    </location>
</feature>
<dbReference type="OrthoDB" id="5819582at2759"/>
<sequence length="440" mass="50341">MASLQFSQQRGRELWLDGLRGIAALIVASNHLIIGHIDAGFRSFWHEPADENRLIIQLPPLRILFAPQAMVSLFMVISGFSISITIIAKRDRGGAGKSFVNKLASSAFRRIFRLYIPVVMIATLTQIIWFLNLYNWYFPETMTGGTKPWTSPWSHFLFLVNYLLDGLNIIDLKNNVGLNDHLWTIPIELRGSFVTYITILGLSTLRPTIRPRVVFLMATYFLWYAQWPIFGFLAGLFVAEMNSLSRLAPDCAKHDIEAQEKADLPRRNKMKFMGALLFGLGLYLMCIPPFPYEDQWTPGYQFLGLLTPLRWGHVETQQFCWRTVGASMVVLGINRLGQIQQWLNTEPIQFLGRISFAMYIIHQLVYRMIRDTILTGIWGIFREDNYMVTKGAGQPLLFWAMWIITAMSLGALVIFLSAHFAKLVDDKAVGWAYAIEEKLS</sequence>
<feature type="transmembrane region" description="Helical" evidence="1">
    <location>
        <begin position="191"/>
        <end position="209"/>
    </location>
</feature>
<feature type="transmembrane region" description="Helical" evidence="1">
    <location>
        <begin position="272"/>
        <end position="290"/>
    </location>
</feature>
<dbReference type="EMBL" id="KV748694">
    <property type="protein sequence ID" value="OCL13620.1"/>
    <property type="molecule type" value="Genomic_DNA"/>
</dbReference>
<gene>
    <name evidence="3" type="ORF">AOQ84DRAFT_372009</name>
</gene>
<organism evidence="3 4">
    <name type="scientific">Glonium stellatum</name>
    <dbReference type="NCBI Taxonomy" id="574774"/>
    <lineage>
        <taxon>Eukaryota</taxon>
        <taxon>Fungi</taxon>
        <taxon>Dikarya</taxon>
        <taxon>Ascomycota</taxon>
        <taxon>Pezizomycotina</taxon>
        <taxon>Dothideomycetes</taxon>
        <taxon>Pleosporomycetidae</taxon>
        <taxon>Gloniales</taxon>
        <taxon>Gloniaceae</taxon>
        <taxon>Glonium</taxon>
    </lineage>
</organism>
<keyword evidence="1" id="KW-1133">Transmembrane helix</keyword>
<reference evidence="3 4" key="1">
    <citation type="journal article" date="2016" name="Nat. Commun.">
        <title>Ectomycorrhizal ecology is imprinted in the genome of the dominant symbiotic fungus Cenococcum geophilum.</title>
        <authorList>
            <consortium name="DOE Joint Genome Institute"/>
            <person name="Peter M."/>
            <person name="Kohler A."/>
            <person name="Ohm R.A."/>
            <person name="Kuo A."/>
            <person name="Krutzmann J."/>
            <person name="Morin E."/>
            <person name="Arend M."/>
            <person name="Barry K.W."/>
            <person name="Binder M."/>
            <person name="Choi C."/>
            <person name="Clum A."/>
            <person name="Copeland A."/>
            <person name="Grisel N."/>
            <person name="Haridas S."/>
            <person name="Kipfer T."/>
            <person name="LaButti K."/>
            <person name="Lindquist E."/>
            <person name="Lipzen A."/>
            <person name="Maire R."/>
            <person name="Meier B."/>
            <person name="Mihaltcheva S."/>
            <person name="Molinier V."/>
            <person name="Murat C."/>
            <person name="Poggeler S."/>
            <person name="Quandt C.A."/>
            <person name="Sperisen C."/>
            <person name="Tritt A."/>
            <person name="Tisserant E."/>
            <person name="Crous P.W."/>
            <person name="Henrissat B."/>
            <person name="Nehls U."/>
            <person name="Egli S."/>
            <person name="Spatafora J.W."/>
            <person name="Grigoriev I.V."/>
            <person name="Martin F.M."/>
        </authorList>
    </citation>
    <scope>NUCLEOTIDE SEQUENCE [LARGE SCALE GENOMIC DNA]</scope>
    <source>
        <strain evidence="3 4">CBS 207.34</strain>
    </source>
</reference>
<protein>
    <recommendedName>
        <fullName evidence="2">Acyltransferase 3 domain-containing protein</fullName>
    </recommendedName>
</protein>
<evidence type="ECO:0000259" key="2">
    <source>
        <dbReference type="Pfam" id="PF01757"/>
    </source>
</evidence>
<evidence type="ECO:0000313" key="3">
    <source>
        <dbReference type="EMBL" id="OCL13620.1"/>
    </source>
</evidence>
<proteinExistence type="predicted"/>
<dbReference type="Proteomes" id="UP000250140">
    <property type="component" value="Unassembled WGS sequence"/>
</dbReference>
<dbReference type="AlphaFoldDB" id="A0A8E2FB53"/>
<dbReference type="GO" id="GO:0016747">
    <property type="term" value="F:acyltransferase activity, transferring groups other than amino-acyl groups"/>
    <property type="evidence" value="ECO:0007669"/>
    <property type="project" value="InterPro"/>
</dbReference>
<evidence type="ECO:0000256" key="1">
    <source>
        <dbReference type="SAM" id="Phobius"/>
    </source>
</evidence>
<feature type="domain" description="Acyltransferase 3" evidence="2">
    <location>
        <begin position="14"/>
        <end position="409"/>
    </location>
</feature>